<dbReference type="OrthoDB" id="2564904at2759"/>
<dbReference type="Proteomes" id="UP000292957">
    <property type="component" value="Unassembled WGS sequence"/>
</dbReference>
<evidence type="ECO:0000256" key="1">
    <source>
        <dbReference type="SAM" id="MobiDB-lite"/>
    </source>
</evidence>
<protein>
    <recommendedName>
        <fullName evidence="6">Macrofage activating glyco protein</fullName>
    </recommendedName>
</protein>
<evidence type="ECO:0000256" key="2">
    <source>
        <dbReference type="SAM" id="SignalP"/>
    </source>
</evidence>
<dbReference type="STRING" id="114155.A0A4Q9PKA0"/>
<accession>A0A4Q9PKA0</accession>
<evidence type="ECO:0000313" key="4">
    <source>
        <dbReference type="EMBL" id="TBU54542.1"/>
    </source>
</evidence>
<evidence type="ECO:0000313" key="5">
    <source>
        <dbReference type="Proteomes" id="UP000292082"/>
    </source>
</evidence>
<name>A0A4Q9PKA0_9APHY</name>
<keyword evidence="2" id="KW-0732">Signal</keyword>
<keyword evidence="5" id="KW-1185">Reference proteome</keyword>
<feature type="signal peptide" evidence="2">
    <location>
        <begin position="1"/>
        <end position="20"/>
    </location>
</feature>
<dbReference type="EMBL" id="ML143394">
    <property type="protein sequence ID" value="TBU32708.1"/>
    <property type="molecule type" value="Genomic_DNA"/>
</dbReference>
<gene>
    <name evidence="4" type="ORF">BD310DRAFT_1041708</name>
    <name evidence="3" type="ORF">BD311DRAFT_654503</name>
</gene>
<evidence type="ECO:0000313" key="3">
    <source>
        <dbReference type="EMBL" id="TBU32708.1"/>
    </source>
</evidence>
<sequence>MASYAPSVLFALLSATTAAAQGLTWAPTPLVDQHYPTPSDAPPKVWPDTPAYERGPQTGYNQCNSTTEGQDSLCQTMYFNGLDDFCLWAPPQPNTTIADAEGEVVAWCTKKGYGTRIMTEGTIKGAQLLKSNDYWMLTGIIDQTKLYIQDGDYGGELDSGSQDGRGNPIGGLVYSTAFNTSVYQVNWWTEFIGNNQFCIKICNPDSPNQSGYCQHTLDRIGLGYNCPSKYTVGGGYQEGEFEVCDTQNMAIVGEYTDASGATQSYAQPAESLGPITTVPYQPTTVASSNCQQTASSVLFSQLLAGSGTTSGAAPTGSAGASGSQTGTASGSKVTGSTASGSKSSTGASPSATGNGASPLAAGSAISAVVGALALAAFL</sequence>
<feature type="region of interest" description="Disordered" evidence="1">
    <location>
        <begin position="310"/>
        <end position="356"/>
    </location>
</feature>
<proteinExistence type="predicted"/>
<feature type="chain" id="PRO_5040684019" description="Macrofage activating glyco protein" evidence="2">
    <location>
        <begin position="21"/>
        <end position="378"/>
    </location>
</feature>
<evidence type="ECO:0008006" key="6">
    <source>
        <dbReference type="Google" id="ProtNLM"/>
    </source>
</evidence>
<organism evidence="4 5">
    <name type="scientific">Dichomitus squalens</name>
    <dbReference type="NCBI Taxonomy" id="114155"/>
    <lineage>
        <taxon>Eukaryota</taxon>
        <taxon>Fungi</taxon>
        <taxon>Dikarya</taxon>
        <taxon>Basidiomycota</taxon>
        <taxon>Agaricomycotina</taxon>
        <taxon>Agaricomycetes</taxon>
        <taxon>Polyporales</taxon>
        <taxon>Polyporaceae</taxon>
        <taxon>Dichomitus</taxon>
    </lineage>
</organism>
<dbReference type="EMBL" id="ML145186">
    <property type="protein sequence ID" value="TBU54542.1"/>
    <property type="molecule type" value="Genomic_DNA"/>
</dbReference>
<dbReference type="Proteomes" id="UP000292082">
    <property type="component" value="Unassembled WGS sequence"/>
</dbReference>
<dbReference type="AlphaFoldDB" id="A0A4Q9PKA0"/>
<reference evidence="4 5" key="1">
    <citation type="submission" date="2019-01" db="EMBL/GenBank/DDBJ databases">
        <title>Draft genome sequences of three monokaryotic isolates of the white-rot basidiomycete fungus Dichomitus squalens.</title>
        <authorList>
            <consortium name="DOE Joint Genome Institute"/>
            <person name="Lopez S.C."/>
            <person name="Andreopoulos B."/>
            <person name="Pangilinan J."/>
            <person name="Lipzen A."/>
            <person name="Riley R."/>
            <person name="Ahrendt S."/>
            <person name="Ng V."/>
            <person name="Barry K."/>
            <person name="Daum C."/>
            <person name="Grigoriev I.V."/>
            <person name="Hilden K.S."/>
            <person name="Makela M.R."/>
            <person name="de Vries R.P."/>
        </authorList>
    </citation>
    <scope>NUCLEOTIDE SEQUENCE [LARGE SCALE GENOMIC DNA]</scope>
    <source>
        <strain evidence="4 5">CBS 464.89</strain>
        <strain evidence="3">OM18370.1</strain>
    </source>
</reference>